<dbReference type="GO" id="GO:0005886">
    <property type="term" value="C:plasma membrane"/>
    <property type="evidence" value="ECO:0007669"/>
    <property type="project" value="UniProtKB-SubCell"/>
</dbReference>
<keyword evidence="4 6" id="KW-1133">Transmembrane helix</keyword>
<reference evidence="9" key="1">
    <citation type="submission" date="2016-10" db="EMBL/GenBank/DDBJ databases">
        <authorList>
            <person name="Varghese N."/>
            <person name="Submissions S."/>
        </authorList>
    </citation>
    <scope>NUCLEOTIDE SEQUENCE [LARGE SCALE GENOMIC DNA]</scope>
    <source>
        <strain evidence="9">DSM 46838</strain>
    </source>
</reference>
<comment type="subcellular location">
    <subcellularLocation>
        <location evidence="1">Cell membrane</location>
        <topology evidence="1">Multi-pass membrane protein</topology>
    </subcellularLocation>
</comment>
<gene>
    <name evidence="8" type="ORF">SAMN05216574_102160</name>
</gene>
<sequence>MTSHPAALLVLAAALLLWSPTARLAGLRARGLRTPAEEAGTGSGDPPVQRRRWLFAAGAGLAAGLLVGGVLGAGAAVVIAVVADRLLRGGDPEGNERAALSRELPGACDLLGVCLSAGVPVGAALAAVGAAVPDPLSRHLTAVSALGRLGAEPRRAWAGVPAELGPLGRVLVRAGESGAAAAPALQALAADARASERAATEAAVRRAGVWVLAPLGLCFLPAFVCLGVVPMVLGLAGELLG</sequence>
<evidence type="ECO:0000256" key="6">
    <source>
        <dbReference type="SAM" id="Phobius"/>
    </source>
</evidence>
<accession>A0A1I1XSL7</accession>
<keyword evidence="3 6" id="KW-0812">Transmembrane</keyword>
<keyword evidence="2" id="KW-1003">Cell membrane</keyword>
<keyword evidence="9" id="KW-1185">Reference proteome</keyword>
<evidence type="ECO:0000256" key="4">
    <source>
        <dbReference type="ARBA" id="ARBA00022989"/>
    </source>
</evidence>
<dbReference type="AlphaFoldDB" id="A0A1I1XSL7"/>
<dbReference type="STRING" id="1798228.SAMN05216574_102160"/>
<organism evidence="8 9">
    <name type="scientific">Blastococcus tunisiensis</name>
    <dbReference type="NCBI Taxonomy" id="1798228"/>
    <lineage>
        <taxon>Bacteria</taxon>
        <taxon>Bacillati</taxon>
        <taxon>Actinomycetota</taxon>
        <taxon>Actinomycetes</taxon>
        <taxon>Geodermatophilales</taxon>
        <taxon>Geodermatophilaceae</taxon>
        <taxon>Blastococcus</taxon>
    </lineage>
</organism>
<dbReference type="Proteomes" id="UP000198589">
    <property type="component" value="Unassembled WGS sequence"/>
</dbReference>
<evidence type="ECO:0000256" key="3">
    <source>
        <dbReference type="ARBA" id="ARBA00022692"/>
    </source>
</evidence>
<protein>
    <submittedName>
        <fullName evidence="8">Type II secretion system (T2SS), protein F</fullName>
    </submittedName>
</protein>
<evidence type="ECO:0000313" key="9">
    <source>
        <dbReference type="Proteomes" id="UP000198589"/>
    </source>
</evidence>
<feature type="domain" description="Type II secretion system protein GspF" evidence="7">
    <location>
        <begin position="107"/>
        <end position="226"/>
    </location>
</feature>
<dbReference type="PANTHER" id="PTHR35007:SF3">
    <property type="entry name" value="POSSIBLE CONSERVED ALANINE RICH MEMBRANE PROTEIN"/>
    <property type="match status" value="1"/>
</dbReference>
<feature type="transmembrane region" description="Helical" evidence="6">
    <location>
        <begin position="53"/>
        <end position="83"/>
    </location>
</feature>
<dbReference type="InterPro" id="IPR018076">
    <property type="entry name" value="T2SS_GspF_dom"/>
</dbReference>
<evidence type="ECO:0000259" key="7">
    <source>
        <dbReference type="Pfam" id="PF00482"/>
    </source>
</evidence>
<dbReference type="PANTHER" id="PTHR35007">
    <property type="entry name" value="INTEGRAL MEMBRANE PROTEIN-RELATED"/>
    <property type="match status" value="1"/>
</dbReference>
<dbReference type="Pfam" id="PF00482">
    <property type="entry name" value="T2SSF"/>
    <property type="match status" value="1"/>
</dbReference>
<proteinExistence type="predicted"/>
<dbReference type="RefSeq" id="WP_254790501.1">
    <property type="nucleotide sequence ID" value="NZ_FOND01000002.1"/>
</dbReference>
<feature type="transmembrane region" description="Helical" evidence="6">
    <location>
        <begin position="207"/>
        <end position="233"/>
    </location>
</feature>
<dbReference type="EMBL" id="FOND01000002">
    <property type="protein sequence ID" value="SFE10312.1"/>
    <property type="molecule type" value="Genomic_DNA"/>
</dbReference>
<evidence type="ECO:0000313" key="8">
    <source>
        <dbReference type="EMBL" id="SFE10312.1"/>
    </source>
</evidence>
<keyword evidence="5 6" id="KW-0472">Membrane</keyword>
<name>A0A1I1XSL7_9ACTN</name>
<evidence type="ECO:0000256" key="5">
    <source>
        <dbReference type="ARBA" id="ARBA00023136"/>
    </source>
</evidence>
<evidence type="ECO:0000256" key="2">
    <source>
        <dbReference type="ARBA" id="ARBA00022475"/>
    </source>
</evidence>
<evidence type="ECO:0000256" key="1">
    <source>
        <dbReference type="ARBA" id="ARBA00004651"/>
    </source>
</evidence>